<dbReference type="PROSITE" id="PS50879">
    <property type="entry name" value="RNASE_H_1"/>
    <property type="match status" value="1"/>
</dbReference>
<feature type="domain" description="Reverse transcriptase" evidence="1">
    <location>
        <begin position="24"/>
        <end position="303"/>
    </location>
</feature>
<accession>A0A4Y2L953</accession>
<dbReference type="InterPro" id="IPR012337">
    <property type="entry name" value="RNaseH-like_sf"/>
</dbReference>
<dbReference type="SUPFAM" id="SSF56672">
    <property type="entry name" value="DNA/RNA polymerases"/>
    <property type="match status" value="1"/>
</dbReference>
<evidence type="ECO:0000313" key="4">
    <source>
        <dbReference type="Proteomes" id="UP000499080"/>
    </source>
</evidence>
<dbReference type="Pfam" id="PF00075">
    <property type="entry name" value="RNase_H"/>
    <property type="match status" value="1"/>
</dbReference>
<dbReference type="GO" id="GO:0003676">
    <property type="term" value="F:nucleic acid binding"/>
    <property type="evidence" value="ECO:0007669"/>
    <property type="project" value="InterPro"/>
</dbReference>
<dbReference type="AlphaFoldDB" id="A0A4Y2L953"/>
<dbReference type="Pfam" id="PF00078">
    <property type="entry name" value="RVT_1"/>
    <property type="match status" value="1"/>
</dbReference>
<dbReference type="InterPro" id="IPR002156">
    <property type="entry name" value="RNaseH_domain"/>
</dbReference>
<protein>
    <submittedName>
        <fullName evidence="3">Retrovirus-related Pol polyprotein from type-1 retrotransposable element R1</fullName>
    </submittedName>
</protein>
<reference evidence="3 4" key="1">
    <citation type="journal article" date="2019" name="Sci. Rep.">
        <title>Orb-weaving spider Araneus ventricosus genome elucidates the spidroin gene catalogue.</title>
        <authorList>
            <person name="Kono N."/>
            <person name="Nakamura H."/>
            <person name="Ohtoshi R."/>
            <person name="Moran D.A.P."/>
            <person name="Shinohara A."/>
            <person name="Yoshida Y."/>
            <person name="Fujiwara M."/>
            <person name="Mori M."/>
            <person name="Tomita M."/>
            <person name="Arakawa K."/>
        </authorList>
    </citation>
    <scope>NUCLEOTIDE SEQUENCE [LARGE SCALE GENOMIC DNA]</scope>
</reference>
<evidence type="ECO:0000259" key="2">
    <source>
        <dbReference type="PROSITE" id="PS50879"/>
    </source>
</evidence>
<dbReference type="SUPFAM" id="SSF53098">
    <property type="entry name" value="Ribonuclease H-like"/>
    <property type="match status" value="1"/>
</dbReference>
<feature type="domain" description="RNase H type-1" evidence="2">
    <location>
        <begin position="458"/>
        <end position="586"/>
    </location>
</feature>
<comment type="caution">
    <text evidence="3">The sequence shown here is derived from an EMBL/GenBank/DDBJ whole genome shotgun (WGS) entry which is preliminary data.</text>
</comment>
<dbReference type="CDD" id="cd09276">
    <property type="entry name" value="Rnase_HI_RT_non_LTR"/>
    <property type="match status" value="1"/>
</dbReference>
<dbReference type="PROSITE" id="PS50878">
    <property type="entry name" value="RT_POL"/>
    <property type="match status" value="1"/>
</dbReference>
<organism evidence="3 4">
    <name type="scientific">Araneus ventricosus</name>
    <name type="common">Orbweaver spider</name>
    <name type="synonym">Epeira ventricosa</name>
    <dbReference type="NCBI Taxonomy" id="182803"/>
    <lineage>
        <taxon>Eukaryota</taxon>
        <taxon>Metazoa</taxon>
        <taxon>Ecdysozoa</taxon>
        <taxon>Arthropoda</taxon>
        <taxon>Chelicerata</taxon>
        <taxon>Arachnida</taxon>
        <taxon>Araneae</taxon>
        <taxon>Araneomorphae</taxon>
        <taxon>Entelegynae</taxon>
        <taxon>Araneoidea</taxon>
        <taxon>Araneidae</taxon>
        <taxon>Araneus</taxon>
    </lineage>
</organism>
<dbReference type="GO" id="GO:0071897">
    <property type="term" value="P:DNA biosynthetic process"/>
    <property type="evidence" value="ECO:0007669"/>
    <property type="project" value="UniProtKB-ARBA"/>
</dbReference>
<evidence type="ECO:0000259" key="1">
    <source>
        <dbReference type="PROSITE" id="PS50878"/>
    </source>
</evidence>
<evidence type="ECO:0000313" key="3">
    <source>
        <dbReference type="EMBL" id="GBN10939.1"/>
    </source>
</evidence>
<gene>
    <name evidence="3" type="primary">PO11_98</name>
    <name evidence="3" type="ORF">AVEN_147275_1</name>
</gene>
<name>A0A4Y2L953_ARAVE</name>
<dbReference type="Proteomes" id="UP000499080">
    <property type="component" value="Unassembled WGS sequence"/>
</dbReference>
<dbReference type="Gene3D" id="3.30.420.10">
    <property type="entry name" value="Ribonuclease H-like superfamily/Ribonuclease H"/>
    <property type="match status" value="1"/>
</dbReference>
<dbReference type="GO" id="GO:0042575">
    <property type="term" value="C:DNA polymerase complex"/>
    <property type="evidence" value="ECO:0007669"/>
    <property type="project" value="UniProtKB-ARBA"/>
</dbReference>
<dbReference type="GO" id="GO:0004523">
    <property type="term" value="F:RNA-DNA hybrid ribonuclease activity"/>
    <property type="evidence" value="ECO:0007669"/>
    <property type="project" value="InterPro"/>
</dbReference>
<proteinExistence type="predicted"/>
<dbReference type="Gene3D" id="3.30.70.270">
    <property type="match status" value="1"/>
</dbReference>
<dbReference type="OrthoDB" id="411823at2759"/>
<dbReference type="EMBL" id="BGPR01005520">
    <property type="protein sequence ID" value="GBN10939.1"/>
    <property type="molecule type" value="Genomic_DNA"/>
</dbReference>
<dbReference type="InterPro" id="IPR043502">
    <property type="entry name" value="DNA/RNA_pol_sf"/>
</dbReference>
<dbReference type="CDD" id="cd01650">
    <property type="entry name" value="RT_nLTR_like"/>
    <property type="match status" value="1"/>
</dbReference>
<dbReference type="InterPro" id="IPR043128">
    <property type="entry name" value="Rev_trsase/Diguanyl_cyclase"/>
</dbReference>
<keyword evidence="4" id="KW-1185">Reference proteome</keyword>
<dbReference type="InterPro" id="IPR036397">
    <property type="entry name" value="RNaseH_sf"/>
</dbReference>
<dbReference type="InterPro" id="IPR000477">
    <property type="entry name" value="RT_dom"/>
</dbReference>
<dbReference type="PANTHER" id="PTHR33332">
    <property type="entry name" value="REVERSE TRANSCRIPTASE DOMAIN-CONTAINING PROTEIN"/>
    <property type="match status" value="1"/>
</dbReference>
<sequence length="735" mass="84413">MSVCWRSTEQTVEPGDTKFGTGSKVPRFNYFPRSLRNAKVVFLQKYGKNPELCNAYRPVCLLPTIGKILERLFHLRFIKHLDELNIIHDNQFGFREGKSCEIAINNIVTRLKENREIQHSALVSLDINSAFDNLDWSVLFRTLDFYGIAKCFRNFIFHYLVDRKVVFDDGLTRINRVCTMGCPQGSVISPCLWNIYINPILNLNSEKFLIQAFADDLALVSTGRTRRELETNTNEILEEIMENLTSLKLKLSADKCQTITIRSKQNLNRQRTGQVVFNRSPCIKINNKGIKVSTSLKYLGINIDNRLTWTAHIMTLHSKIFKLTQNFNPIVQSDFSIDKHILKAWYFVVIEKALLYGAGVWGGSLNNENIKRLTTIQRVCLLKFMKVYRTTSTQVLGVLAGILPLYLSARAKFQNFQVWVCRSSELGRVLDVGELDHFVKLSSVPIEFRTIDIKPQIENSQFEVYTDGSRIGDDCGLSVCILKNEHPFKIFKFKLSKNNTVFQAELAAINFAVRWAQENGFKINIYTDTQSSIEALRSTRPRSAFVIEAKKNIYLAGNSVGLTWVKAHVGDPGNELADHHAKLATTDGENMNVQTPLSCVKFKITNNLMKDWQYNWENYDSDSGKRARSFVPCVNKKLLVHNKCIIYFLTGHGPLPCYLHRFKKLNSPLCPCGRPGDADHYFFHCPLTKEHHLKEPALNNRVEWFKNLLKNRECILGLEKIFRFCGDLCNRLNQY</sequence>